<dbReference type="InterPro" id="IPR047817">
    <property type="entry name" value="ABC2_TM_bact-type"/>
</dbReference>
<gene>
    <name evidence="8" type="ORF">HNQ40_001219</name>
</gene>
<dbReference type="EMBL" id="JACHGY010000001">
    <property type="protein sequence ID" value="MBB6429413.1"/>
    <property type="molecule type" value="Genomic_DNA"/>
</dbReference>
<comment type="similarity">
    <text evidence="5">Belongs to the ABC-2 integral membrane protein family.</text>
</comment>
<reference evidence="8 9" key="1">
    <citation type="submission" date="2020-08" db="EMBL/GenBank/DDBJ databases">
        <title>Genomic Encyclopedia of Type Strains, Phase IV (KMG-IV): sequencing the most valuable type-strain genomes for metagenomic binning, comparative biology and taxonomic classification.</title>
        <authorList>
            <person name="Goeker M."/>
        </authorList>
    </citation>
    <scope>NUCLEOTIDE SEQUENCE [LARGE SCALE GENOMIC DNA]</scope>
    <source>
        <strain evidence="8 9">DSM 103725</strain>
    </source>
</reference>
<organism evidence="8 9">
    <name type="scientific">Algisphaera agarilytica</name>
    <dbReference type="NCBI Taxonomy" id="1385975"/>
    <lineage>
        <taxon>Bacteria</taxon>
        <taxon>Pseudomonadati</taxon>
        <taxon>Planctomycetota</taxon>
        <taxon>Phycisphaerae</taxon>
        <taxon>Phycisphaerales</taxon>
        <taxon>Phycisphaeraceae</taxon>
        <taxon>Algisphaera</taxon>
    </lineage>
</organism>
<dbReference type="PIRSF" id="PIRSF006648">
    <property type="entry name" value="DrrB"/>
    <property type="match status" value="1"/>
</dbReference>
<keyword evidence="4 5" id="KW-0472">Membrane</keyword>
<dbReference type="Proteomes" id="UP000541810">
    <property type="component" value="Unassembled WGS sequence"/>
</dbReference>
<comment type="subcellular location">
    <subcellularLocation>
        <location evidence="5">Cell membrane</location>
        <topology evidence="5">Multi-pass membrane protein</topology>
    </subcellularLocation>
    <subcellularLocation>
        <location evidence="1">Membrane</location>
        <topology evidence="1">Multi-pass membrane protein</topology>
    </subcellularLocation>
</comment>
<dbReference type="GO" id="GO:0140359">
    <property type="term" value="F:ABC-type transporter activity"/>
    <property type="evidence" value="ECO:0007669"/>
    <property type="project" value="InterPro"/>
</dbReference>
<name>A0A7X0H509_9BACT</name>
<evidence type="ECO:0000256" key="5">
    <source>
        <dbReference type="RuleBase" id="RU361157"/>
    </source>
</evidence>
<keyword evidence="5" id="KW-0813">Transport</keyword>
<feature type="transmembrane region" description="Helical" evidence="5">
    <location>
        <begin position="98"/>
        <end position="120"/>
    </location>
</feature>
<dbReference type="GO" id="GO:0043190">
    <property type="term" value="C:ATP-binding cassette (ABC) transporter complex"/>
    <property type="evidence" value="ECO:0007669"/>
    <property type="project" value="InterPro"/>
</dbReference>
<proteinExistence type="inferred from homology"/>
<feature type="domain" description="ABC transmembrane type-2" evidence="7">
    <location>
        <begin position="50"/>
        <end position="291"/>
    </location>
</feature>
<feature type="transmembrane region" description="Helical" evidence="5">
    <location>
        <begin position="176"/>
        <end position="197"/>
    </location>
</feature>
<dbReference type="RefSeq" id="WP_184676992.1">
    <property type="nucleotide sequence ID" value="NZ_JACHGY010000001.1"/>
</dbReference>
<dbReference type="InterPro" id="IPR051784">
    <property type="entry name" value="Nod_factor_ABC_transporter"/>
</dbReference>
<feature type="transmembrane region" description="Helical" evidence="5">
    <location>
        <begin position="52"/>
        <end position="70"/>
    </location>
</feature>
<sequence>MSTAQVPVSSPPMSSPTPADTPGDAGRDVTWPAVAALWKREVKRFFRQRNRVIGAVATPVVFWLLLGLGLNETFRVSPGSTPGETGTEAADGIGYLEFFFPGMVVMMVLFTAIFSTISVIEDRKEGFLQGVLASPAKRWAIVLGKVLGGASIATVQGVVLLAIWCVFFAWPGVVNLVAAVGVMFVIAVGLTGLGLLIAWPMDSTAGFHAIMNLLLMPMWFLCGAVFPVETAGPMKWVMYANPLTYGNTTFAWALQGDDAVGIGMSNWIAAVLMVIATIAAVAGATKLASKAGKA</sequence>
<dbReference type="InterPro" id="IPR000412">
    <property type="entry name" value="ABC_2_transport"/>
</dbReference>
<evidence type="ECO:0000259" key="7">
    <source>
        <dbReference type="PROSITE" id="PS51012"/>
    </source>
</evidence>
<dbReference type="Pfam" id="PF01061">
    <property type="entry name" value="ABC2_membrane"/>
    <property type="match status" value="1"/>
</dbReference>
<evidence type="ECO:0000256" key="4">
    <source>
        <dbReference type="ARBA" id="ARBA00023136"/>
    </source>
</evidence>
<dbReference type="PANTHER" id="PTHR43229:SF2">
    <property type="entry name" value="NODULATION PROTEIN J"/>
    <property type="match status" value="1"/>
</dbReference>
<keyword evidence="9" id="KW-1185">Reference proteome</keyword>
<protein>
    <recommendedName>
        <fullName evidence="5">Transport permease protein</fullName>
    </recommendedName>
</protein>
<feature type="transmembrane region" description="Helical" evidence="5">
    <location>
        <begin position="267"/>
        <end position="288"/>
    </location>
</feature>
<dbReference type="InterPro" id="IPR013525">
    <property type="entry name" value="ABC2_TM"/>
</dbReference>
<feature type="transmembrane region" description="Helical" evidence="5">
    <location>
        <begin position="141"/>
        <end position="170"/>
    </location>
</feature>
<evidence type="ECO:0000313" key="8">
    <source>
        <dbReference type="EMBL" id="MBB6429413.1"/>
    </source>
</evidence>
<keyword evidence="5" id="KW-1003">Cell membrane</keyword>
<dbReference type="PROSITE" id="PS51012">
    <property type="entry name" value="ABC_TM2"/>
    <property type="match status" value="1"/>
</dbReference>
<evidence type="ECO:0000256" key="6">
    <source>
        <dbReference type="SAM" id="MobiDB-lite"/>
    </source>
</evidence>
<keyword evidence="3 5" id="KW-1133">Transmembrane helix</keyword>
<evidence type="ECO:0000256" key="1">
    <source>
        <dbReference type="ARBA" id="ARBA00004141"/>
    </source>
</evidence>
<feature type="region of interest" description="Disordered" evidence="6">
    <location>
        <begin position="1"/>
        <end position="26"/>
    </location>
</feature>
<accession>A0A7X0H509</accession>
<evidence type="ECO:0000256" key="2">
    <source>
        <dbReference type="ARBA" id="ARBA00022692"/>
    </source>
</evidence>
<comment type="caution">
    <text evidence="8">The sequence shown here is derived from an EMBL/GenBank/DDBJ whole genome shotgun (WGS) entry which is preliminary data.</text>
</comment>
<dbReference type="AlphaFoldDB" id="A0A7X0H509"/>
<evidence type="ECO:0000313" key="9">
    <source>
        <dbReference type="Proteomes" id="UP000541810"/>
    </source>
</evidence>
<evidence type="ECO:0000256" key="3">
    <source>
        <dbReference type="ARBA" id="ARBA00022989"/>
    </source>
</evidence>
<feature type="transmembrane region" description="Helical" evidence="5">
    <location>
        <begin position="209"/>
        <end position="228"/>
    </location>
</feature>
<keyword evidence="2 5" id="KW-0812">Transmembrane</keyword>
<dbReference type="PANTHER" id="PTHR43229">
    <property type="entry name" value="NODULATION PROTEIN J"/>
    <property type="match status" value="1"/>
</dbReference>